<dbReference type="Proteomes" id="UP000676456">
    <property type="component" value="Unassembled WGS sequence"/>
</dbReference>
<dbReference type="InterPro" id="IPR012338">
    <property type="entry name" value="Beta-lactam/transpept-like"/>
</dbReference>
<keyword evidence="2" id="KW-1185">Reference proteome</keyword>
<evidence type="ECO:0000313" key="2">
    <source>
        <dbReference type="Proteomes" id="UP000676456"/>
    </source>
</evidence>
<organism evidence="1 2">
    <name type="scientific">Lederbergia citrea</name>
    <dbReference type="NCBI Taxonomy" id="2833581"/>
    <lineage>
        <taxon>Bacteria</taxon>
        <taxon>Bacillati</taxon>
        <taxon>Bacillota</taxon>
        <taxon>Bacilli</taxon>
        <taxon>Bacillales</taxon>
        <taxon>Bacillaceae</taxon>
        <taxon>Lederbergia</taxon>
    </lineage>
</organism>
<dbReference type="AlphaFoldDB" id="A0A942UN82"/>
<accession>A0A942UN82</accession>
<proteinExistence type="predicted"/>
<protein>
    <recommendedName>
        <fullName evidence="3">Beta-lactamase-related domain-containing protein</fullName>
    </recommendedName>
</protein>
<dbReference type="RefSeq" id="WP_213099515.1">
    <property type="nucleotide sequence ID" value="NZ_JAGYPH010000004.1"/>
</dbReference>
<dbReference type="Gene3D" id="3.40.710.10">
    <property type="entry name" value="DD-peptidase/beta-lactamase superfamily"/>
    <property type="match status" value="1"/>
</dbReference>
<evidence type="ECO:0008006" key="3">
    <source>
        <dbReference type="Google" id="ProtNLM"/>
    </source>
</evidence>
<evidence type="ECO:0000313" key="1">
    <source>
        <dbReference type="EMBL" id="MBS4224455.1"/>
    </source>
</evidence>
<sequence>MQHFKGAVEMGDIQRWTKVLLKPNLPGWYVIDTFGHRNISHSGGYPNGFRNYIARYIDDDLTIIVLSNQMETDSKGLPRELASIVFGKGIWFWQKYI</sequence>
<dbReference type="SUPFAM" id="SSF56601">
    <property type="entry name" value="beta-lactamase/transpeptidase-like"/>
    <property type="match status" value="1"/>
</dbReference>
<name>A0A942UN82_9BACI</name>
<dbReference type="EMBL" id="JAGYPN010000004">
    <property type="protein sequence ID" value="MBS4224455.1"/>
    <property type="molecule type" value="Genomic_DNA"/>
</dbReference>
<gene>
    <name evidence="1" type="ORF">KHA91_17235</name>
</gene>
<comment type="caution">
    <text evidence="1">The sequence shown here is derived from an EMBL/GenBank/DDBJ whole genome shotgun (WGS) entry which is preliminary data.</text>
</comment>
<reference evidence="1 2" key="1">
    <citation type="submission" date="2021-05" db="EMBL/GenBank/DDBJ databases">
        <title>Novel Bacillus species.</title>
        <authorList>
            <person name="Liu G."/>
        </authorList>
    </citation>
    <scope>NUCLEOTIDE SEQUENCE [LARGE SCALE GENOMIC DNA]</scope>
    <source>
        <strain evidence="1 2">FJAT-49682</strain>
    </source>
</reference>